<evidence type="ECO:0000256" key="1">
    <source>
        <dbReference type="SAM" id="MobiDB-lite"/>
    </source>
</evidence>
<feature type="compositionally biased region" description="Basic residues" evidence="1">
    <location>
        <begin position="111"/>
        <end position="122"/>
    </location>
</feature>
<gene>
    <name evidence="2" type="ORF">TOLI1172_LOCUS8467</name>
</gene>
<sequence length="122" mass="14384">MESSKYKVQCALTLKKDAHLFMDGHQQNIAAFENRFRPASFDTALFVLKSARDECDSAPLERLKVVLESEFQLRTRLQNGTQNTASSIRQYEKQVSRKHHRNHQVQDQTSSRKRPRKRIRRK</sequence>
<dbReference type="EMBL" id="HBFP01011710">
    <property type="protein sequence ID" value="CAD8824068.1"/>
    <property type="molecule type" value="Transcribed_RNA"/>
</dbReference>
<feature type="compositionally biased region" description="Polar residues" evidence="1">
    <location>
        <begin position="78"/>
        <end position="89"/>
    </location>
</feature>
<feature type="region of interest" description="Disordered" evidence="1">
    <location>
        <begin position="78"/>
        <end position="122"/>
    </location>
</feature>
<protein>
    <submittedName>
        <fullName evidence="2">Uncharacterized protein</fullName>
    </submittedName>
</protein>
<dbReference type="AlphaFoldDB" id="A0A7S0ZJQ7"/>
<accession>A0A7S0ZJQ7</accession>
<name>A0A7S0ZJQ7_9RHOD</name>
<reference evidence="2" key="1">
    <citation type="submission" date="2021-01" db="EMBL/GenBank/DDBJ databases">
        <authorList>
            <person name="Corre E."/>
            <person name="Pelletier E."/>
            <person name="Niang G."/>
            <person name="Scheremetjew M."/>
            <person name="Finn R."/>
            <person name="Kale V."/>
            <person name="Holt S."/>
            <person name="Cochrane G."/>
            <person name="Meng A."/>
            <person name="Brown T."/>
            <person name="Cohen L."/>
        </authorList>
    </citation>
    <scope>NUCLEOTIDE SEQUENCE</scope>
    <source>
        <strain evidence="2">CCMP3278</strain>
    </source>
</reference>
<organism evidence="2">
    <name type="scientific">Timspurckia oligopyrenoides</name>
    <dbReference type="NCBI Taxonomy" id="708627"/>
    <lineage>
        <taxon>Eukaryota</taxon>
        <taxon>Rhodophyta</taxon>
        <taxon>Bangiophyceae</taxon>
        <taxon>Porphyridiales</taxon>
        <taxon>Porphyridiaceae</taxon>
        <taxon>Timspurckia</taxon>
    </lineage>
</organism>
<evidence type="ECO:0000313" key="2">
    <source>
        <dbReference type="EMBL" id="CAD8824068.1"/>
    </source>
</evidence>
<proteinExistence type="predicted"/>